<reference evidence="2 3" key="1">
    <citation type="submission" date="2022-08" db="EMBL/GenBank/DDBJ databases">
        <title>Proteogenomics of the novel Dehalobacterium formicoaceticum strain EZ94 highlights a key role of methyltransferases during anaerobic dichloromethane degradation.</title>
        <authorList>
            <person name="Wasmund K."/>
        </authorList>
    </citation>
    <scope>NUCLEOTIDE SEQUENCE [LARGE SCALE GENOMIC DNA]</scope>
    <source>
        <strain evidence="2 3">EZ94</strain>
    </source>
</reference>
<proteinExistence type="predicted"/>
<evidence type="ECO:0000313" key="3">
    <source>
        <dbReference type="Proteomes" id="UP001524944"/>
    </source>
</evidence>
<keyword evidence="3" id="KW-1185">Reference proteome</keyword>
<keyword evidence="1" id="KW-0812">Transmembrane</keyword>
<feature type="transmembrane region" description="Helical" evidence="1">
    <location>
        <begin position="76"/>
        <end position="101"/>
    </location>
</feature>
<organism evidence="2 3">
    <name type="scientific">Dehalobacterium formicoaceticum</name>
    <dbReference type="NCBI Taxonomy" id="51515"/>
    <lineage>
        <taxon>Bacteria</taxon>
        <taxon>Bacillati</taxon>
        <taxon>Bacillota</taxon>
        <taxon>Clostridia</taxon>
        <taxon>Eubacteriales</taxon>
        <taxon>Peptococcaceae</taxon>
        <taxon>Dehalobacterium</taxon>
    </lineage>
</organism>
<keyword evidence="1" id="KW-0472">Membrane</keyword>
<name>A0ABT1Y8K1_9FIRM</name>
<dbReference type="EMBL" id="JANPWE010000019">
    <property type="protein sequence ID" value="MCR6547218.1"/>
    <property type="molecule type" value="Genomic_DNA"/>
</dbReference>
<keyword evidence="1" id="KW-1133">Transmembrane helix</keyword>
<protein>
    <recommendedName>
        <fullName evidence="4">SMODS-associating 2TM beta-strand rich effector domain-containing protein</fullName>
    </recommendedName>
</protein>
<feature type="transmembrane region" description="Helical" evidence="1">
    <location>
        <begin position="27"/>
        <end position="45"/>
    </location>
</feature>
<dbReference type="RefSeq" id="WP_089609029.1">
    <property type="nucleotide sequence ID" value="NZ_CP022121.1"/>
</dbReference>
<comment type="caution">
    <text evidence="2">The sequence shown here is derived from an EMBL/GenBank/DDBJ whole genome shotgun (WGS) entry which is preliminary data.</text>
</comment>
<sequence>MKKPSIEISRMGVPQVKKSCLREIIKMFVYVAVAIIFCILFFYSFKYLELYIRNIYSVKPYNEANTATWISSVASYWGGIIGGAVSGMISLGGTFIIINYYRKSDISNRQISNQPFLNIKLLDNYSNKPANINDFLHLCDIGKGDRIIYTHIELKNVGKSFARTGVYYNGSNFGGNAFQYIVEAGETLEKKVLIGIKYSNQDVEASLGIMFFDCFMNEYIQVFNFKVDGNTKNVNVEADYPNLTQSAFK</sequence>
<evidence type="ECO:0000313" key="2">
    <source>
        <dbReference type="EMBL" id="MCR6547218.1"/>
    </source>
</evidence>
<evidence type="ECO:0000256" key="1">
    <source>
        <dbReference type="SAM" id="Phobius"/>
    </source>
</evidence>
<dbReference type="Proteomes" id="UP001524944">
    <property type="component" value="Unassembled WGS sequence"/>
</dbReference>
<evidence type="ECO:0008006" key="4">
    <source>
        <dbReference type="Google" id="ProtNLM"/>
    </source>
</evidence>
<accession>A0ABT1Y8K1</accession>
<gene>
    <name evidence="2" type="ORF">NVS47_17160</name>
</gene>